<proteinExistence type="predicted"/>
<protein>
    <submittedName>
        <fullName evidence="2">Uncharacterized protein</fullName>
    </submittedName>
</protein>
<evidence type="ECO:0000313" key="3">
    <source>
        <dbReference type="Proteomes" id="UP001153069"/>
    </source>
</evidence>
<dbReference type="EMBL" id="CAICTM010000208">
    <property type="protein sequence ID" value="CAB9504795.1"/>
    <property type="molecule type" value="Genomic_DNA"/>
</dbReference>
<sequence length="83" mass="9044">MPEQRLSMSPCISNSNSSDSLPSLPQGYPRPNNSLVSLLMAGYCQGSPSQRVEPTRVQPLQPADVLAIVEDVLRELDDDVFEG</sequence>
<evidence type="ECO:0000256" key="1">
    <source>
        <dbReference type="SAM" id="MobiDB-lite"/>
    </source>
</evidence>
<dbReference type="AlphaFoldDB" id="A0A9N8DMJ0"/>
<accession>A0A9N8DMJ0</accession>
<gene>
    <name evidence="2" type="ORF">SEMRO_209_G087270.1</name>
</gene>
<evidence type="ECO:0000313" key="2">
    <source>
        <dbReference type="EMBL" id="CAB9504795.1"/>
    </source>
</evidence>
<feature type="compositionally biased region" description="Low complexity" evidence="1">
    <location>
        <begin position="1"/>
        <end position="25"/>
    </location>
</feature>
<reference evidence="2" key="1">
    <citation type="submission" date="2020-06" db="EMBL/GenBank/DDBJ databases">
        <authorList>
            <consortium name="Plant Systems Biology data submission"/>
        </authorList>
    </citation>
    <scope>NUCLEOTIDE SEQUENCE</scope>
    <source>
        <strain evidence="2">D6</strain>
    </source>
</reference>
<comment type="caution">
    <text evidence="2">The sequence shown here is derived from an EMBL/GenBank/DDBJ whole genome shotgun (WGS) entry which is preliminary data.</text>
</comment>
<organism evidence="2 3">
    <name type="scientific">Seminavis robusta</name>
    <dbReference type="NCBI Taxonomy" id="568900"/>
    <lineage>
        <taxon>Eukaryota</taxon>
        <taxon>Sar</taxon>
        <taxon>Stramenopiles</taxon>
        <taxon>Ochrophyta</taxon>
        <taxon>Bacillariophyta</taxon>
        <taxon>Bacillariophyceae</taxon>
        <taxon>Bacillariophycidae</taxon>
        <taxon>Naviculales</taxon>
        <taxon>Naviculaceae</taxon>
        <taxon>Seminavis</taxon>
    </lineage>
</organism>
<name>A0A9N8DMJ0_9STRA</name>
<feature type="region of interest" description="Disordered" evidence="1">
    <location>
        <begin position="1"/>
        <end position="29"/>
    </location>
</feature>
<keyword evidence="3" id="KW-1185">Reference proteome</keyword>
<dbReference type="Proteomes" id="UP001153069">
    <property type="component" value="Unassembled WGS sequence"/>
</dbReference>